<dbReference type="Gene3D" id="1.10.260.40">
    <property type="entry name" value="lambda repressor-like DNA-binding domains"/>
    <property type="match status" value="1"/>
</dbReference>
<dbReference type="GO" id="GO:0003677">
    <property type="term" value="F:DNA binding"/>
    <property type="evidence" value="ECO:0007669"/>
    <property type="project" value="InterPro"/>
</dbReference>
<reference evidence="3 4" key="1">
    <citation type="journal article" date="2019" name="Front. Microbiol.">
        <title>Thermoanaerosceptrum fracticalcis gen. nov. sp. nov., a Novel Fumarate-Fermenting Microorganism From a Deep Fractured Carbonate Aquifer of the US Great Basin.</title>
        <authorList>
            <person name="Hamilton-Brehm S.D."/>
            <person name="Stewart L.E."/>
            <person name="Zavarin M."/>
            <person name="Caldwell M."/>
            <person name="Lawson P.A."/>
            <person name="Onstott T.C."/>
            <person name="Grzymski J."/>
            <person name="Neveux I."/>
            <person name="Lollar B.S."/>
            <person name="Russell C.E."/>
            <person name="Moser D.P."/>
        </authorList>
    </citation>
    <scope>NUCLEOTIDE SEQUENCE [LARGE SCALE GENOMIC DNA]</scope>
    <source>
        <strain evidence="3 4">DRI-13</strain>
    </source>
</reference>
<protein>
    <submittedName>
        <fullName evidence="3">DUF4115 domain-containing protein</fullName>
    </submittedName>
</protein>
<sequence>MSLIGESLRKARLEKGLSLEVIEKDTKIRRRYLEALENEHWDVIPGRVYLRGFLKTYSRYLGLDDVSLLAALNDVITHQEMPEKEPHLQKIDLPTRPPRRLGMILGLLAIALLLGSQYLYEHYFTAKPSVINTPGVKPPEVNTPGENNPNNSPNNENPSPSNGDSQLPPPLQEDINLTLTIVDATCWVQVKDDKNIIFEGTMKKGEEKSFTAKNKITFILGNAGVVNVKINSSQLGILGNKGKVINKTYILEDNELKEIKV</sequence>
<dbReference type="CDD" id="cd00093">
    <property type="entry name" value="HTH_XRE"/>
    <property type="match status" value="1"/>
</dbReference>
<dbReference type="KEGG" id="tfr:BR63_04890"/>
<evidence type="ECO:0000313" key="3">
    <source>
        <dbReference type="EMBL" id="QNB45704.1"/>
    </source>
</evidence>
<dbReference type="Proteomes" id="UP000515847">
    <property type="component" value="Chromosome"/>
</dbReference>
<dbReference type="AlphaFoldDB" id="A0A7G6E0V0"/>
<feature type="region of interest" description="Disordered" evidence="1">
    <location>
        <begin position="131"/>
        <end position="170"/>
    </location>
</feature>
<feature type="compositionally biased region" description="Low complexity" evidence="1">
    <location>
        <begin position="138"/>
        <end position="162"/>
    </location>
</feature>
<dbReference type="InterPro" id="IPR050400">
    <property type="entry name" value="Bact_Cytoskel_RodZ"/>
</dbReference>
<organism evidence="3 4">
    <name type="scientific">Thermanaerosceptrum fracticalcis</name>
    <dbReference type="NCBI Taxonomy" id="1712410"/>
    <lineage>
        <taxon>Bacteria</taxon>
        <taxon>Bacillati</taxon>
        <taxon>Bacillota</taxon>
        <taxon>Clostridia</taxon>
        <taxon>Eubacteriales</taxon>
        <taxon>Peptococcaceae</taxon>
        <taxon>Thermanaerosceptrum</taxon>
    </lineage>
</organism>
<dbReference type="InterPro" id="IPR001387">
    <property type="entry name" value="Cro/C1-type_HTH"/>
</dbReference>
<proteinExistence type="predicted"/>
<dbReference type="PANTHER" id="PTHR34475:SF1">
    <property type="entry name" value="CYTOSKELETON PROTEIN RODZ"/>
    <property type="match status" value="1"/>
</dbReference>
<name>A0A7G6E0V0_THEFR</name>
<feature type="domain" description="Cytoskeleton protein RodZ-like C-terminal" evidence="2">
    <location>
        <begin position="184"/>
        <end position="245"/>
    </location>
</feature>
<dbReference type="Pfam" id="PF13413">
    <property type="entry name" value="HTH_25"/>
    <property type="match status" value="1"/>
</dbReference>
<dbReference type="EMBL" id="CP045798">
    <property type="protein sequence ID" value="QNB45704.1"/>
    <property type="molecule type" value="Genomic_DNA"/>
</dbReference>
<dbReference type="PANTHER" id="PTHR34475">
    <property type="match status" value="1"/>
</dbReference>
<evidence type="ECO:0000259" key="2">
    <source>
        <dbReference type="Pfam" id="PF13464"/>
    </source>
</evidence>
<keyword evidence="4" id="KW-1185">Reference proteome</keyword>
<dbReference type="Pfam" id="PF13464">
    <property type="entry name" value="RodZ_C"/>
    <property type="match status" value="1"/>
</dbReference>
<dbReference type="OrthoDB" id="9797543at2"/>
<dbReference type="InterPro" id="IPR010982">
    <property type="entry name" value="Lambda_DNA-bd_dom_sf"/>
</dbReference>
<dbReference type="InterPro" id="IPR025194">
    <property type="entry name" value="RodZ-like_C"/>
</dbReference>
<accession>A0A7G6E0V0</accession>
<evidence type="ECO:0000256" key="1">
    <source>
        <dbReference type="SAM" id="MobiDB-lite"/>
    </source>
</evidence>
<gene>
    <name evidence="3" type="ORF">BR63_04890</name>
</gene>
<evidence type="ECO:0000313" key="4">
    <source>
        <dbReference type="Proteomes" id="UP000515847"/>
    </source>
</evidence>
<dbReference type="RefSeq" id="WP_034419789.1">
    <property type="nucleotide sequence ID" value="NZ_CP045798.1"/>
</dbReference>